<reference evidence="2" key="1">
    <citation type="submission" date="2018-11" db="EMBL/GenBank/DDBJ databases">
        <authorList>
            <consortium name="Pathogen Informatics"/>
        </authorList>
    </citation>
    <scope>NUCLEOTIDE SEQUENCE</scope>
</reference>
<dbReference type="EMBL" id="CAAALY010272508">
    <property type="protein sequence ID" value="VEL42085.1"/>
    <property type="molecule type" value="Genomic_DNA"/>
</dbReference>
<protein>
    <submittedName>
        <fullName evidence="2">Uncharacterized protein</fullName>
    </submittedName>
</protein>
<proteinExistence type="predicted"/>
<organism evidence="2 3">
    <name type="scientific">Protopolystoma xenopodis</name>
    <dbReference type="NCBI Taxonomy" id="117903"/>
    <lineage>
        <taxon>Eukaryota</taxon>
        <taxon>Metazoa</taxon>
        <taxon>Spiralia</taxon>
        <taxon>Lophotrochozoa</taxon>
        <taxon>Platyhelminthes</taxon>
        <taxon>Monogenea</taxon>
        <taxon>Polyopisthocotylea</taxon>
        <taxon>Polystomatidea</taxon>
        <taxon>Polystomatidae</taxon>
        <taxon>Protopolystoma</taxon>
    </lineage>
</organism>
<sequence>MFPVLFPSSSEPNWNGHRLPETGLPPSSSGAHTNSTKALTSTPRTIHSGHNHRIPVETTRLSRTPSSTGSKALVPSALPLLSPSLGA</sequence>
<accession>A0A448XPY4</accession>
<evidence type="ECO:0000256" key="1">
    <source>
        <dbReference type="SAM" id="MobiDB-lite"/>
    </source>
</evidence>
<comment type="caution">
    <text evidence="2">The sequence shown here is derived from an EMBL/GenBank/DDBJ whole genome shotgun (WGS) entry which is preliminary data.</text>
</comment>
<dbReference type="AlphaFoldDB" id="A0A448XPY4"/>
<evidence type="ECO:0000313" key="2">
    <source>
        <dbReference type="EMBL" id="VEL42085.1"/>
    </source>
</evidence>
<gene>
    <name evidence="2" type="ORF">PXEA_LOCUS35525</name>
</gene>
<feature type="compositionally biased region" description="Polar residues" evidence="1">
    <location>
        <begin position="59"/>
        <end position="70"/>
    </location>
</feature>
<keyword evidence="3" id="KW-1185">Reference proteome</keyword>
<feature type="compositionally biased region" description="Polar residues" evidence="1">
    <location>
        <begin position="25"/>
        <end position="45"/>
    </location>
</feature>
<feature type="compositionally biased region" description="Low complexity" evidence="1">
    <location>
        <begin position="72"/>
        <end position="87"/>
    </location>
</feature>
<dbReference type="Proteomes" id="UP000784294">
    <property type="component" value="Unassembled WGS sequence"/>
</dbReference>
<name>A0A448XPY4_9PLAT</name>
<feature type="region of interest" description="Disordered" evidence="1">
    <location>
        <begin position="1"/>
        <end position="87"/>
    </location>
</feature>
<evidence type="ECO:0000313" key="3">
    <source>
        <dbReference type="Proteomes" id="UP000784294"/>
    </source>
</evidence>